<gene>
    <name evidence="10" type="primary">ccsA</name>
    <name evidence="10" type="ORF">NG895_25420</name>
</gene>
<dbReference type="InterPro" id="IPR007816">
    <property type="entry name" value="ResB-like_domain"/>
</dbReference>
<dbReference type="GO" id="GO:0020037">
    <property type="term" value="F:heme binding"/>
    <property type="evidence" value="ECO:0007669"/>
    <property type="project" value="InterPro"/>
</dbReference>
<keyword evidence="5 7" id="KW-0472">Membrane</keyword>
<keyword evidence="2 7" id="KW-0812">Transmembrane</keyword>
<feature type="transmembrane region" description="Helical" evidence="7">
    <location>
        <begin position="957"/>
        <end position="979"/>
    </location>
</feature>
<evidence type="ECO:0000259" key="9">
    <source>
        <dbReference type="Pfam" id="PF05140"/>
    </source>
</evidence>
<dbReference type="EMBL" id="JAMXLR010000091">
    <property type="protein sequence ID" value="MCO6047254.1"/>
    <property type="molecule type" value="Genomic_DNA"/>
</dbReference>
<dbReference type="PANTHER" id="PTHR30071:SF1">
    <property type="entry name" value="CYTOCHROME B_B6 PROTEIN-RELATED"/>
    <property type="match status" value="1"/>
</dbReference>
<dbReference type="Pfam" id="PF05140">
    <property type="entry name" value="ResB"/>
    <property type="match status" value="1"/>
</dbReference>
<proteinExistence type="predicted"/>
<dbReference type="GO" id="GO:0005886">
    <property type="term" value="C:plasma membrane"/>
    <property type="evidence" value="ECO:0007669"/>
    <property type="project" value="TreeGrafter"/>
</dbReference>
<dbReference type="AlphaFoldDB" id="A0A9X2FHX5"/>
<feature type="transmembrane region" description="Helical" evidence="7">
    <location>
        <begin position="1161"/>
        <end position="1180"/>
    </location>
</feature>
<evidence type="ECO:0000256" key="6">
    <source>
        <dbReference type="SAM" id="MobiDB-lite"/>
    </source>
</evidence>
<feature type="transmembrane region" description="Helical" evidence="7">
    <location>
        <begin position="269"/>
        <end position="287"/>
    </location>
</feature>
<dbReference type="GO" id="GO:0017004">
    <property type="term" value="P:cytochrome complex assembly"/>
    <property type="evidence" value="ECO:0007669"/>
    <property type="project" value="UniProtKB-KW"/>
</dbReference>
<feature type="transmembrane region" description="Helical" evidence="7">
    <location>
        <begin position="1099"/>
        <end position="1121"/>
    </location>
</feature>
<feature type="transmembrane region" description="Helical" evidence="7">
    <location>
        <begin position="240"/>
        <end position="262"/>
    </location>
</feature>
<comment type="caution">
    <text evidence="10">The sequence shown here is derived from an EMBL/GenBank/DDBJ whole genome shotgun (WGS) entry which is preliminary data.</text>
</comment>
<dbReference type="Pfam" id="PF01578">
    <property type="entry name" value="Cytochrom_C_asm"/>
    <property type="match status" value="1"/>
</dbReference>
<dbReference type="RefSeq" id="WP_252855367.1">
    <property type="nucleotide sequence ID" value="NZ_JAMXLR010000091.1"/>
</dbReference>
<feature type="transmembrane region" description="Helical" evidence="7">
    <location>
        <begin position="1200"/>
        <end position="1218"/>
    </location>
</feature>
<feature type="transmembrane region" description="Helical" evidence="7">
    <location>
        <begin position="1137"/>
        <end position="1154"/>
    </location>
</feature>
<evidence type="ECO:0000259" key="8">
    <source>
        <dbReference type="Pfam" id="PF01578"/>
    </source>
</evidence>
<feature type="transmembrane region" description="Helical" evidence="7">
    <location>
        <begin position="603"/>
        <end position="621"/>
    </location>
</feature>
<feature type="transmembrane region" description="Helical" evidence="7">
    <location>
        <begin position="928"/>
        <end position="950"/>
    </location>
</feature>
<feature type="transmembrane region" description="Helical" evidence="7">
    <location>
        <begin position="551"/>
        <end position="574"/>
    </location>
</feature>
<feature type="region of interest" description="Disordered" evidence="6">
    <location>
        <begin position="1"/>
        <end position="22"/>
    </location>
</feature>
<feature type="compositionally biased region" description="Basic and acidic residues" evidence="6">
    <location>
        <begin position="11"/>
        <end position="22"/>
    </location>
</feature>
<feature type="transmembrane region" description="Helical" evidence="7">
    <location>
        <begin position="1062"/>
        <end position="1087"/>
    </location>
</feature>
<accession>A0A9X2FHX5</accession>
<evidence type="ECO:0000256" key="2">
    <source>
        <dbReference type="ARBA" id="ARBA00022692"/>
    </source>
</evidence>
<dbReference type="InterPro" id="IPR002541">
    <property type="entry name" value="Cyt_c_assembly"/>
</dbReference>
<feature type="transmembrane region" description="Helical" evidence="7">
    <location>
        <begin position="209"/>
        <end position="228"/>
    </location>
</feature>
<dbReference type="InterPro" id="IPR045062">
    <property type="entry name" value="Cyt_c_biogenesis_CcsA/CcmC"/>
</dbReference>
<comment type="subcellular location">
    <subcellularLocation>
        <location evidence="1">Membrane</location>
        <topology evidence="1">Multi-pass membrane protein</topology>
    </subcellularLocation>
</comment>
<feature type="region of interest" description="Disordered" evidence="6">
    <location>
        <begin position="370"/>
        <end position="400"/>
    </location>
</feature>
<dbReference type="Proteomes" id="UP001155241">
    <property type="component" value="Unassembled WGS sequence"/>
</dbReference>
<feature type="transmembrane region" description="Helical" evidence="7">
    <location>
        <begin position="140"/>
        <end position="158"/>
    </location>
</feature>
<feature type="transmembrane region" description="Helical" evidence="7">
    <location>
        <begin position="105"/>
        <end position="128"/>
    </location>
</feature>
<organism evidence="10 11">
    <name type="scientific">Aeoliella straminimaris</name>
    <dbReference type="NCBI Taxonomy" id="2954799"/>
    <lineage>
        <taxon>Bacteria</taxon>
        <taxon>Pseudomonadati</taxon>
        <taxon>Planctomycetota</taxon>
        <taxon>Planctomycetia</taxon>
        <taxon>Pirellulales</taxon>
        <taxon>Lacipirellulaceae</taxon>
        <taxon>Aeoliella</taxon>
    </lineage>
</organism>
<dbReference type="PANTHER" id="PTHR30071">
    <property type="entry name" value="HEME EXPORTER PROTEIN C"/>
    <property type="match status" value="1"/>
</dbReference>
<feature type="domain" description="Cytochrome c assembly protein" evidence="8">
    <location>
        <begin position="987"/>
        <end position="1188"/>
    </location>
</feature>
<evidence type="ECO:0000256" key="7">
    <source>
        <dbReference type="SAM" id="Phobius"/>
    </source>
</evidence>
<keyword evidence="4 7" id="KW-1133">Transmembrane helix</keyword>
<feature type="transmembrane region" description="Helical" evidence="7">
    <location>
        <begin position="1012"/>
        <end position="1033"/>
    </location>
</feature>
<sequence>MATAELPNAEMARDHAEPRTRGREASSPLMAIWSTFASLKLTVVLLTLLILLVFAGTLAQAHRDVWYVMKEGYFRVWIAQVDWQIFPTLWSVFSSGEPIVLEKPHIFYFPGGYTIGLLMAINLLAAHTLRYKIRARGTELVWALGLLAVGVVVTWLVIAQATSNAHQASISPRFADLLWNLSRGAFAALGLVSAYLLSLAYGRLRRPEWWVLAGLNAVALVAAAFLFLDPEWRIPDAGMRIVWQLIQATAAGGLLMASLWLLFAKRSGVILLHIGVAILMAHEFYVAETNVEMNMIIDQGQTVDWAYSPTETELAVIDRSDAAVDHVTVIPTELLAAAAALPADAAGRVISHPDLPVDVRVVEYYANSAVSSRPTEETDESLKGAATQLDLEQKPANPKGDIPGAVVELLEKPSGKSLGKYHVTVFFDMPIAMRIGPSRGANIPGFPTNDGQQLIAGADNPLWLAMRFKRVMTPYEVTLEKFSFDKYAGTDKAKNYSSDIQLTDKQQGTSLKYHVSMNNPLRYEGETFYQSDFDHFSEDATVLQVVKNEGWMAPYIGCAVVMVGMLVHFGITLVRFLNRRLRELDDEQQPTTSFNDWALRPEVLAPAVVSLLVMVFFAWTFRQKPLMVGQMPVHEFAELPVLDEGRVKPYDTLARNTLQYFSQRQEAAVSEDGRQKIPASQWLLDLLAGKQEAADAYVFRITNLELLKTIDLPLRPGFFRYSLNEIEGGIDKLRKEVGLLEEVDRNNLTRYQRDVLQLWNQCMDYVELANSFRTLQIRGPETVIEDLFMAARQAEMGDAPLSVPPREVDGNWFTLHEADLRENCYMLQNSGQIDPARMPPVLRDVLARFGSERPGAGIEPLARMLSAYHSGDSKAFKSAIADMRSVVRDYQSELEDPKNAAYVSTLKTAERLDTERLEFETWFNGATPFYFCATMYFVALILSAASWLAWPKTLGRSAIAIIAVTLVVHTLAIAARVYISGRPPITNLYTTAICIGWAVVLLMLVFESIFKLGVGGFVASACGFATLLIAHFLGQDGDTFTVMQAVLDTQFWLTVHVLSINIGYATTMLAGCLGIVYIVAVHMLDLFSKADAKKLTAMIYGSLCFAILFSFFGTVLGGLWADDSWGRFWGWDPKENGALMIVLWNAVALHARWGKMIGPRGLAMLTVVGNIITAWSWFGVNQLSIGLHAYGFNENLARGLLYFIASQVAVLILGAIPWPKLISADRNVAKV</sequence>
<feature type="domain" description="ResB-like" evidence="9">
    <location>
        <begin position="473"/>
        <end position="534"/>
    </location>
</feature>
<protein>
    <submittedName>
        <fullName evidence="10">Cytochrome c biogenesis protein CcsA</fullName>
    </submittedName>
</protein>
<evidence type="ECO:0000256" key="3">
    <source>
        <dbReference type="ARBA" id="ARBA00022748"/>
    </source>
</evidence>
<feature type="transmembrane region" description="Helical" evidence="7">
    <location>
        <begin position="985"/>
        <end position="1005"/>
    </location>
</feature>
<evidence type="ECO:0000256" key="1">
    <source>
        <dbReference type="ARBA" id="ARBA00004141"/>
    </source>
</evidence>
<reference evidence="10" key="1">
    <citation type="submission" date="2022-06" db="EMBL/GenBank/DDBJ databases">
        <title>Aeoliella straminimaris, a novel planctomycete from sediments.</title>
        <authorList>
            <person name="Vitorino I.R."/>
            <person name="Lage O.M."/>
        </authorList>
    </citation>
    <scope>NUCLEOTIDE SEQUENCE</scope>
    <source>
        <strain evidence="10">ICT_H6.2</strain>
    </source>
</reference>
<feature type="transmembrane region" description="Helical" evidence="7">
    <location>
        <begin position="37"/>
        <end position="61"/>
    </location>
</feature>
<evidence type="ECO:0000256" key="5">
    <source>
        <dbReference type="ARBA" id="ARBA00023136"/>
    </source>
</evidence>
<evidence type="ECO:0000313" key="10">
    <source>
        <dbReference type="EMBL" id="MCO6047254.1"/>
    </source>
</evidence>
<name>A0A9X2FHX5_9BACT</name>
<evidence type="ECO:0000313" key="11">
    <source>
        <dbReference type="Proteomes" id="UP001155241"/>
    </source>
</evidence>
<feature type="transmembrane region" description="Helical" evidence="7">
    <location>
        <begin position="178"/>
        <end position="197"/>
    </location>
</feature>
<evidence type="ECO:0000256" key="4">
    <source>
        <dbReference type="ARBA" id="ARBA00022989"/>
    </source>
</evidence>
<keyword evidence="3" id="KW-0201">Cytochrome c-type biogenesis</keyword>
<keyword evidence="11" id="KW-1185">Reference proteome</keyword>